<evidence type="ECO:0000313" key="6">
    <source>
        <dbReference type="EMBL" id="RCK55836.1"/>
    </source>
</evidence>
<dbReference type="InterPro" id="IPR005152">
    <property type="entry name" value="Lipase_secreted"/>
</dbReference>
<dbReference type="PANTHER" id="PTHR34853">
    <property type="match status" value="1"/>
</dbReference>
<dbReference type="PANTHER" id="PTHR34853:SF1">
    <property type="entry name" value="LIPASE 5"/>
    <property type="match status" value="1"/>
</dbReference>
<name>A0A367XQE2_9ASCO</name>
<dbReference type="AlphaFoldDB" id="A0A367XQE2"/>
<dbReference type="OrthoDB" id="2373480at2759"/>
<reference evidence="6 7" key="1">
    <citation type="submission" date="2018-06" db="EMBL/GenBank/DDBJ databases">
        <title>Whole genome sequencing of Candida tropicalis (genome annotated by CSBL at Korea University).</title>
        <authorList>
            <person name="Ahn J."/>
        </authorList>
    </citation>
    <scope>NUCLEOTIDE SEQUENCE [LARGE SCALE GENOMIC DNA]</scope>
    <source>
        <strain evidence="6 7">ATCC 20962</strain>
    </source>
</reference>
<dbReference type="GO" id="GO:0004806">
    <property type="term" value="F:triacylglycerol lipase activity"/>
    <property type="evidence" value="ECO:0007669"/>
    <property type="project" value="UniProtKB-EC"/>
</dbReference>
<protein>
    <submittedName>
        <fullName evidence="6">Lipase 8</fullName>
    </submittedName>
</protein>
<dbReference type="Proteomes" id="UP000253472">
    <property type="component" value="Unassembled WGS sequence"/>
</dbReference>
<comment type="catalytic activity">
    <reaction evidence="4">
        <text>a triacylglycerol + H2O = a diacylglycerol + a fatty acid + H(+)</text>
        <dbReference type="Rhea" id="RHEA:12044"/>
        <dbReference type="ChEBI" id="CHEBI:15377"/>
        <dbReference type="ChEBI" id="CHEBI:15378"/>
        <dbReference type="ChEBI" id="CHEBI:17855"/>
        <dbReference type="ChEBI" id="CHEBI:18035"/>
        <dbReference type="ChEBI" id="CHEBI:28868"/>
        <dbReference type="EC" id="3.1.1.3"/>
    </reaction>
    <physiologicalReaction direction="left-to-right" evidence="4">
        <dbReference type="Rhea" id="RHEA:12045"/>
    </physiologicalReaction>
</comment>
<dbReference type="Gene3D" id="3.40.50.1820">
    <property type="entry name" value="alpha/beta hydrolase"/>
    <property type="match status" value="1"/>
</dbReference>
<evidence type="ECO:0000256" key="4">
    <source>
        <dbReference type="ARBA" id="ARBA00023369"/>
    </source>
</evidence>
<dbReference type="InterPro" id="IPR029058">
    <property type="entry name" value="AB_hydrolase_fold"/>
</dbReference>
<keyword evidence="2" id="KW-1015">Disulfide bond</keyword>
<evidence type="ECO:0000313" key="7">
    <source>
        <dbReference type="Proteomes" id="UP000253472"/>
    </source>
</evidence>
<sequence>MLSFLLLLLPLAWSYDVDAAAPGTLVSHINQKFANFQNLQNSWVFNVVSQDSFGTPNVITTSILQPTNANASRVVSYQIPEDAATIECAPSVNLLGNNFTGVSDINLLLSQGYYVVIPDYEGPKLAFLAGHQAGHAILDSLRAVLLSKNITGIENTALVNLWGFSGGSFASGWAASLQPTYAPELSANLVGVAVGGFVTDIKAVVKHIDGSPFSGLIAAGIAGLMNEYPDFATQLTSHSTYTGFSEFSKQCSMDTVLKFPFTQFFSGPFRIFPDGWSLADAEPAKTVIASNSLLKQTDPEIMPRVPVFIYHGSVDEIVPVQNSNDIYAKWCGAGISSLEFAEDLTSGHLMEGSIGTPAAIAWMTNRFKGLSVVEGCTHQKRLNNLFYPGIDPVVVQAVKFEIEMRFGGLGQDIKQDKPSLEELQAYASKNDAVI</sequence>
<dbReference type="GO" id="GO:0016042">
    <property type="term" value="P:lipid catabolic process"/>
    <property type="evidence" value="ECO:0007669"/>
    <property type="project" value="InterPro"/>
</dbReference>
<keyword evidence="3" id="KW-0325">Glycoprotein</keyword>
<organism evidence="6 7">
    <name type="scientific">Candida viswanathii</name>
    <dbReference type="NCBI Taxonomy" id="5486"/>
    <lineage>
        <taxon>Eukaryota</taxon>
        <taxon>Fungi</taxon>
        <taxon>Dikarya</taxon>
        <taxon>Ascomycota</taxon>
        <taxon>Saccharomycotina</taxon>
        <taxon>Pichiomycetes</taxon>
        <taxon>Debaryomycetaceae</taxon>
        <taxon>Candida/Lodderomyces clade</taxon>
        <taxon>Candida</taxon>
    </lineage>
</organism>
<feature type="chain" id="PRO_5025675510" evidence="5">
    <location>
        <begin position="20"/>
        <end position="434"/>
    </location>
</feature>
<gene>
    <name evidence="6" type="primary">LIP8_1</name>
    <name evidence="6" type="ORF">Cantr_05883</name>
</gene>
<evidence type="ECO:0000256" key="5">
    <source>
        <dbReference type="SAM" id="SignalP"/>
    </source>
</evidence>
<dbReference type="EMBL" id="QLNQ01000029">
    <property type="protein sequence ID" value="RCK55836.1"/>
    <property type="molecule type" value="Genomic_DNA"/>
</dbReference>
<evidence type="ECO:0000256" key="3">
    <source>
        <dbReference type="ARBA" id="ARBA00023180"/>
    </source>
</evidence>
<keyword evidence="7" id="KW-1185">Reference proteome</keyword>
<keyword evidence="1 5" id="KW-0732">Signal</keyword>
<dbReference type="Pfam" id="PF03583">
    <property type="entry name" value="LIP"/>
    <property type="match status" value="1"/>
</dbReference>
<comment type="caution">
    <text evidence="6">The sequence shown here is derived from an EMBL/GenBank/DDBJ whole genome shotgun (WGS) entry which is preliminary data.</text>
</comment>
<evidence type="ECO:0000256" key="2">
    <source>
        <dbReference type="ARBA" id="ARBA00023157"/>
    </source>
</evidence>
<feature type="signal peptide" evidence="5">
    <location>
        <begin position="1"/>
        <end position="19"/>
    </location>
</feature>
<proteinExistence type="predicted"/>
<evidence type="ECO:0000256" key="1">
    <source>
        <dbReference type="ARBA" id="ARBA00022729"/>
    </source>
</evidence>
<dbReference type="Gene3D" id="1.10.260.130">
    <property type="match status" value="1"/>
</dbReference>
<accession>A0A367XQE2</accession>
<dbReference type="SUPFAM" id="SSF53474">
    <property type="entry name" value="alpha/beta-Hydrolases"/>
    <property type="match status" value="1"/>
</dbReference>